<keyword evidence="4" id="KW-0597">Phosphoprotein</keyword>
<dbReference type="EMBL" id="JBGFUD010001220">
    <property type="protein sequence ID" value="MFH4975961.1"/>
    <property type="molecule type" value="Genomic_DNA"/>
</dbReference>
<comment type="subcellular location">
    <subcellularLocation>
        <location evidence="2">Cell membrane</location>
        <topology evidence="2">Multi-pass membrane protein</topology>
    </subcellularLocation>
</comment>
<keyword evidence="18" id="KW-1185">Reference proteome</keyword>
<name>A0ABD6E9T3_9BILA</name>
<feature type="domain" description="Fungal lipase-type" evidence="16">
    <location>
        <begin position="341"/>
        <end position="487"/>
    </location>
</feature>
<evidence type="ECO:0000256" key="15">
    <source>
        <dbReference type="SAM" id="Phobius"/>
    </source>
</evidence>
<proteinExistence type="predicted"/>
<dbReference type="GO" id="GO:0016787">
    <property type="term" value="F:hydrolase activity"/>
    <property type="evidence" value="ECO:0007669"/>
    <property type="project" value="UniProtKB-KW"/>
</dbReference>
<dbReference type="EC" id="3.1.1.116" evidence="14"/>
<keyword evidence="12 15" id="KW-0472">Membrane</keyword>
<dbReference type="GO" id="GO:0046872">
    <property type="term" value="F:metal ion binding"/>
    <property type="evidence" value="ECO:0007669"/>
    <property type="project" value="UniProtKB-KW"/>
</dbReference>
<evidence type="ECO:0000256" key="5">
    <source>
        <dbReference type="ARBA" id="ARBA00022692"/>
    </source>
</evidence>
<gene>
    <name evidence="17" type="ORF">AB6A40_002670</name>
</gene>
<feature type="transmembrane region" description="Helical" evidence="15">
    <location>
        <begin position="54"/>
        <end position="77"/>
    </location>
</feature>
<evidence type="ECO:0000256" key="7">
    <source>
        <dbReference type="ARBA" id="ARBA00022801"/>
    </source>
</evidence>
<dbReference type="InterPro" id="IPR052214">
    <property type="entry name" value="DAG_Lipase-Related"/>
</dbReference>
<evidence type="ECO:0000256" key="10">
    <source>
        <dbReference type="ARBA" id="ARBA00022989"/>
    </source>
</evidence>
<dbReference type="Proteomes" id="UP001608902">
    <property type="component" value="Unassembled WGS sequence"/>
</dbReference>
<evidence type="ECO:0000256" key="13">
    <source>
        <dbReference type="ARBA" id="ARBA00024531"/>
    </source>
</evidence>
<evidence type="ECO:0000256" key="11">
    <source>
        <dbReference type="ARBA" id="ARBA00023098"/>
    </source>
</evidence>
<sequence>MPALVAFGRRWNIASDDFVFPAITEGIGRLVWTTLACLVFIWNNSLKCLATKTAVHLFALVAVNVVTILVCAILALISSRGCILEPHPRRHVSTILYIRLPLFIVEFIFTILSTLLVLETGTSCPLVLGIQLIVLLQWLLIFAVLFGIAAVFNPSGNNHVERNITHERKSWMLRLKLCSVGRDKNFRNAMDDIALLIACFFADVDLVLSDILAGLFLFVHSPRTVTPPSPLCPSTTPSWMTIEAARRMIVFATAVYGWPSYLLNHCGCGDWWKLCRKLDCCKRCRCDQALIVEDNCCLCNSASFILVANCPQSDIFFVSFRNHLYQVPFVVTVDGASRSIVIAIRGSASLMDFVTDLSLDGERFSVGMEKENTTQSASDLENEDIRVHRGMLHSAKYILETLRTHHVLEDLQVLYPDYDLTICGHSLGAGVATLLTLLLKNAYPNVRCFSFSPPGCVITENGLPDTERYVMSVVVGDDVVPRISVQNMYKLKYSVIESLVNCDMAKYEILIKGLYRLFFSSPWDELHESETRARDANTVLNDRLPLIFNLSLTAEYGGFIPSSINGTASERRPQLVHLHPPGRILHLKVTDGMVDAKWIHHSALNEIKLSSAVITDHLPYYVKKVLNQDFTIQ</sequence>
<organism evidence="17 18">
    <name type="scientific">Gnathostoma spinigerum</name>
    <dbReference type="NCBI Taxonomy" id="75299"/>
    <lineage>
        <taxon>Eukaryota</taxon>
        <taxon>Metazoa</taxon>
        <taxon>Ecdysozoa</taxon>
        <taxon>Nematoda</taxon>
        <taxon>Chromadorea</taxon>
        <taxon>Rhabditida</taxon>
        <taxon>Spirurina</taxon>
        <taxon>Gnathostomatomorpha</taxon>
        <taxon>Gnathostomatoidea</taxon>
        <taxon>Gnathostomatidae</taxon>
        <taxon>Gnathostoma</taxon>
    </lineage>
</organism>
<evidence type="ECO:0000256" key="9">
    <source>
        <dbReference type="ARBA" id="ARBA00022963"/>
    </source>
</evidence>
<evidence type="ECO:0000256" key="6">
    <source>
        <dbReference type="ARBA" id="ARBA00022723"/>
    </source>
</evidence>
<keyword evidence="6" id="KW-0479">Metal-binding</keyword>
<dbReference type="Gene3D" id="3.40.50.1820">
    <property type="entry name" value="alpha/beta hydrolase"/>
    <property type="match status" value="1"/>
</dbReference>
<feature type="transmembrane region" description="Helical" evidence="15">
    <location>
        <begin position="97"/>
        <end position="118"/>
    </location>
</feature>
<evidence type="ECO:0000256" key="2">
    <source>
        <dbReference type="ARBA" id="ARBA00004651"/>
    </source>
</evidence>
<dbReference type="PANTHER" id="PTHR45792">
    <property type="entry name" value="DIACYLGLYCEROL LIPASE HOMOLOG-RELATED"/>
    <property type="match status" value="1"/>
</dbReference>
<protein>
    <recommendedName>
        <fullName evidence="14">sn-1-specific diacylglycerol lipase</fullName>
        <ecNumber evidence="14">3.1.1.116</ecNumber>
    </recommendedName>
</protein>
<comment type="cofactor">
    <cofactor evidence="1">
        <name>Ca(2+)</name>
        <dbReference type="ChEBI" id="CHEBI:29108"/>
    </cofactor>
</comment>
<evidence type="ECO:0000256" key="1">
    <source>
        <dbReference type="ARBA" id="ARBA00001913"/>
    </source>
</evidence>
<feature type="transmembrane region" description="Helical" evidence="15">
    <location>
        <begin position="18"/>
        <end position="42"/>
    </location>
</feature>
<keyword evidence="3" id="KW-1003">Cell membrane</keyword>
<evidence type="ECO:0000256" key="8">
    <source>
        <dbReference type="ARBA" id="ARBA00022837"/>
    </source>
</evidence>
<evidence type="ECO:0000313" key="18">
    <source>
        <dbReference type="Proteomes" id="UP001608902"/>
    </source>
</evidence>
<dbReference type="PANTHER" id="PTHR45792:SF2">
    <property type="entry name" value="DIACYLGLYCEROL LIPASE-BETA"/>
    <property type="match status" value="1"/>
</dbReference>
<evidence type="ECO:0000256" key="14">
    <source>
        <dbReference type="ARBA" id="ARBA00026104"/>
    </source>
</evidence>
<keyword evidence="7" id="KW-0378">Hydrolase</keyword>
<dbReference type="Pfam" id="PF01764">
    <property type="entry name" value="Lipase_3"/>
    <property type="match status" value="1"/>
</dbReference>
<dbReference type="CDD" id="cd00519">
    <property type="entry name" value="Lipase_3"/>
    <property type="match status" value="1"/>
</dbReference>
<reference evidence="17 18" key="1">
    <citation type="submission" date="2024-08" db="EMBL/GenBank/DDBJ databases">
        <title>Gnathostoma spinigerum genome.</title>
        <authorList>
            <person name="Gonzalez-Bertolin B."/>
            <person name="Monzon S."/>
            <person name="Zaballos A."/>
            <person name="Jimenez P."/>
            <person name="Dekumyoy P."/>
            <person name="Varona S."/>
            <person name="Cuesta I."/>
            <person name="Sumanam S."/>
            <person name="Adisakwattana P."/>
            <person name="Gasser R.B."/>
            <person name="Hernandez-Gonzalez A."/>
            <person name="Young N.D."/>
            <person name="Perteguer M.J."/>
        </authorList>
    </citation>
    <scope>NUCLEOTIDE SEQUENCE [LARGE SCALE GENOMIC DNA]</scope>
    <source>
        <strain evidence="17">AL3</strain>
        <tissue evidence="17">Liver</tissue>
    </source>
</reference>
<comment type="caution">
    <text evidence="17">The sequence shown here is derived from an EMBL/GenBank/DDBJ whole genome shotgun (WGS) entry which is preliminary data.</text>
</comment>
<evidence type="ECO:0000256" key="4">
    <source>
        <dbReference type="ARBA" id="ARBA00022553"/>
    </source>
</evidence>
<accession>A0ABD6E9T3</accession>
<keyword evidence="9" id="KW-0442">Lipid degradation</keyword>
<dbReference type="GO" id="GO:0016042">
    <property type="term" value="P:lipid catabolic process"/>
    <property type="evidence" value="ECO:0007669"/>
    <property type="project" value="UniProtKB-KW"/>
</dbReference>
<keyword evidence="8" id="KW-0106">Calcium</keyword>
<comment type="catalytic activity">
    <reaction evidence="13">
        <text>a 1,2-diacyl-sn-glycerol + H2O = a 2-acylglycerol + a fatty acid + H(+)</text>
        <dbReference type="Rhea" id="RHEA:33275"/>
        <dbReference type="ChEBI" id="CHEBI:15377"/>
        <dbReference type="ChEBI" id="CHEBI:15378"/>
        <dbReference type="ChEBI" id="CHEBI:17389"/>
        <dbReference type="ChEBI" id="CHEBI:17815"/>
        <dbReference type="ChEBI" id="CHEBI:28868"/>
        <dbReference type="EC" id="3.1.1.116"/>
    </reaction>
    <physiologicalReaction direction="left-to-right" evidence="13">
        <dbReference type="Rhea" id="RHEA:33276"/>
    </physiologicalReaction>
</comment>
<feature type="transmembrane region" description="Helical" evidence="15">
    <location>
        <begin position="130"/>
        <end position="152"/>
    </location>
</feature>
<dbReference type="InterPro" id="IPR029058">
    <property type="entry name" value="AB_hydrolase_fold"/>
</dbReference>
<keyword evidence="5 15" id="KW-0812">Transmembrane</keyword>
<evidence type="ECO:0000256" key="12">
    <source>
        <dbReference type="ARBA" id="ARBA00023136"/>
    </source>
</evidence>
<evidence type="ECO:0000313" key="17">
    <source>
        <dbReference type="EMBL" id="MFH4975961.1"/>
    </source>
</evidence>
<keyword evidence="10 15" id="KW-1133">Transmembrane helix</keyword>
<dbReference type="SUPFAM" id="SSF53474">
    <property type="entry name" value="alpha/beta-Hydrolases"/>
    <property type="match status" value="1"/>
</dbReference>
<evidence type="ECO:0000256" key="3">
    <source>
        <dbReference type="ARBA" id="ARBA00022475"/>
    </source>
</evidence>
<keyword evidence="11" id="KW-0443">Lipid metabolism</keyword>
<evidence type="ECO:0000259" key="16">
    <source>
        <dbReference type="Pfam" id="PF01764"/>
    </source>
</evidence>
<dbReference type="InterPro" id="IPR002921">
    <property type="entry name" value="Fungal_lipase-type"/>
</dbReference>
<dbReference type="AlphaFoldDB" id="A0ABD6E9T3"/>
<dbReference type="GO" id="GO:0005886">
    <property type="term" value="C:plasma membrane"/>
    <property type="evidence" value="ECO:0007669"/>
    <property type="project" value="UniProtKB-SubCell"/>
</dbReference>